<dbReference type="Proteomes" id="UP000789405">
    <property type="component" value="Unassembled WGS sequence"/>
</dbReference>
<dbReference type="OrthoDB" id="2442895at2759"/>
<keyword evidence="2" id="KW-1185">Reference proteome</keyword>
<organism evidence="1 2">
    <name type="scientific">Dentiscutata erythropus</name>
    <dbReference type="NCBI Taxonomy" id="1348616"/>
    <lineage>
        <taxon>Eukaryota</taxon>
        <taxon>Fungi</taxon>
        <taxon>Fungi incertae sedis</taxon>
        <taxon>Mucoromycota</taxon>
        <taxon>Glomeromycotina</taxon>
        <taxon>Glomeromycetes</taxon>
        <taxon>Diversisporales</taxon>
        <taxon>Gigasporaceae</taxon>
        <taxon>Dentiscutata</taxon>
    </lineage>
</organism>
<gene>
    <name evidence="1" type="ORF">DERYTH_LOCUS10979</name>
</gene>
<proteinExistence type="predicted"/>
<feature type="non-terminal residue" evidence="1">
    <location>
        <position position="1"/>
    </location>
</feature>
<dbReference type="AlphaFoldDB" id="A0A9N9H872"/>
<name>A0A9N9H872_9GLOM</name>
<accession>A0A9N9H872</accession>
<evidence type="ECO:0000313" key="1">
    <source>
        <dbReference type="EMBL" id="CAG8666282.1"/>
    </source>
</evidence>
<reference evidence="1" key="1">
    <citation type="submission" date="2021-06" db="EMBL/GenBank/DDBJ databases">
        <authorList>
            <person name="Kallberg Y."/>
            <person name="Tangrot J."/>
            <person name="Rosling A."/>
        </authorList>
    </citation>
    <scope>NUCLEOTIDE SEQUENCE</scope>
    <source>
        <strain evidence="1">MA453B</strain>
    </source>
</reference>
<sequence>SVNDAMISDINKLLFLLNNQEHLALNGQEHLLSNYQETILSEVEQTDNILLISEVIDLTNISFDSEWSNSLGNMDYNIDDLINRMFKINGEFDL</sequence>
<protein>
    <submittedName>
        <fullName evidence="1">21061_t:CDS:1</fullName>
    </submittedName>
</protein>
<dbReference type="EMBL" id="CAJVPY010006627">
    <property type="protein sequence ID" value="CAG8666282.1"/>
    <property type="molecule type" value="Genomic_DNA"/>
</dbReference>
<comment type="caution">
    <text evidence="1">The sequence shown here is derived from an EMBL/GenBank/DDBJ whole genome shotgun (WGS) entry which is preliminary data.</text>
</comment>
<evidence type="ECO:0000313" key="2">
    <source>
        <dbReference type="Proteomes" id="UP000789405"/>
    </source>
</evidence>